<evidence type="ECO:0000313" key="12">
    <source>
        <dbReference type="Proteomes" id="UP000278006"/>
    </source>
</evidence>
<comment type="subcellular location">
    <subcellularLocation>
        <location evidence="1">Cell membrane</location>
        <topology evidence="1">Multi-pass membrane protein</topology>
    </subcellularLocation>
</comment>
<evidence type="ECO:0000313" key="11">
    <source>
        <dbReference type="EMBL" id="RMX08265.1"/>
    </source>
</evidence>
<dbReference type="GO" id="GO:0140359">
    <property type="term" value="F:ABC-type transporter activity"/>
    <property type="evidence" value="ECO:0007669"/>
    <property type="project" value="InterPro"/>
</dbReference>
<dbReference type="InterPro" id="IPR011527">
    <property type="entry name" value="ABC1_TM_dom"/>
</dbReference>
<dbReference type="InterPro" id="IPR027417">
    <property type="entry name" value="P-loop_NTPase"/>
</dbReference>
<accession>A0A3M6QZ81</accession>
<dbReference type="EMBL" id="RDQO01000001">
    <property type="protein sequence ID" value="RMX08265.1"/>
    <property type="molecule type" value="Genomic_DNA"/>
</dbReference>
<dbReference type="Pfam" id="PF00005">
    <property type="entry name" value="ABC_tran"/>
    <property type="match status" value="1"/>
</dbReference>
<dbReference type="NCBIfam" id="TIGR02857">
    <property type="entry name" value="CydD"/>
    <property type="match status" value="1"/>
</dbReference>
<evidence type="ECO:0000256" key="1">
    <source>
        <dbReference type="ARBA" id="ARBA00004651"/>
    </source>
</evidence>
<dbReference type="PANTHER" id="PTHR24221">
    <property type="entry name" value="ATP-BINDING CASSETTE SUB-FAMILY B"/>
    <property type="match status" value="1"/>
</dbReference>
<dbReference type="CDD" id="cd18584">
    <property type="entry name" value="ABC_6TM_AarD_CydD"/>
    <property type="match status" value="1"/>
</dbReference>
<keyword evidence="12" id="KW-1185">Reference proteome</keyword>
<name>A0A3M6QZ81_9BURK</name>
<dbReference type="Pfam" id="PF00664">
    <property type="entry name" value="ABC_membrane"/>
    <property type="match status" value="1"/>
</dbReference>
<dbReference type="InterPro" id="IPR014216">
    <property type="entry name" value="ABC_transptr_CydD"/>
</dbReference>
<sequence>MPSPHAVDKALSVPELPSLLHGVAAWPWVAQAWLLAGAVAALAADAATIHWSGALQAALGIVLIGMLRASLEYWSSRRSQLQARTHLTQLRQQASLALQVQSPLDQRRPASGALTSAWVEQAEAIVPWLSRYRNAQWRVLLAPPLILLCVAWHSWLAALVLLLAAPMIPLFMAIVGWRAQAISAAQMVELGQMHGFLLDRLRGLATLRAMDAVGATARRLRERGLDLAARSMRVLRVAFLSSAVLELFAALGVALVAVYVGFHLLGQLPFGTWGGPLDLRAGLFILLLAPSFFEPLRELSAVWHDRANGLAGAQSLAGLSTPLTPLVLGKPQMQVTPQGQPMPALSVEFRQVELVMPDALAPLPRLDGFIPAGAHVAITGASGSGKSLVLALVAGLLRPQTGEVRIDGQAMDEAHAAGLRQRIGWMGQQPHIFAASAWRNITLGRPQIDHADLRATLQATGLAGEVTALTETPLGEGGAGISGGEAVRLMLARLAAQQSAGLLLLDEPTAHLDAETASQVISAIETLAEGRTLLVATHDPQLIARLPLRIAIDADSARFETATGGIVGKREEAP</sequence>
<dbReference type="PROSITE" id="PS00211">
    <property type="entry name" value="ABC_TRANSPORTER_1"/>
    <property type="match status" value="1"/>
</dbReference>
<evidence type="ECO:0000256" key="6">
    <source>
        <dbReference type="ARBA" id="ARBA00022989"/>
    </source>
</evidence>
<feature type="domain" description="ABC transporter" evidence="9">
    <location>
        <begin position="347"/>
        <end position="574"/>
    </location>
</feature>
<feature type="transmembrane region" description="Helical" evidence="8">
    <location>
        <begin position="159"/>
        <end position="177"/>
    </location>
</feature>
<dbReference type="Proteomes" id="UP000278006">
    <property type="component" value="Unassembled WGS sequence"/>
</dbReference>
<keyword evidence="5" id="KW-0067">ATP-binding</keyword>
<dbReference type="Gene3D" id="1.20.1560.10">
    <property type="entry name" value="ABC transporter type 1, transmembrane domain"/>
    <property type="match status" value="1"/>
</dbReference>
<dbReference type="InterPro" id="IPR003439">
    <property type="entry name" value="ABC_transporter-like_ATP-bd"/>
</dbReference>
<keyword evidence="4" id="KW-0547">Nucleotide-binding</keyword>
<evidence type="ECO:0000256" key="5">
    <source>
        <dbReference type="ARBA" id="ARBA00022840"/>
    </source>
</evidence>
<protein>
    <submittedName>
        <fullName evidence="11">Thiol reductant ABC exporter subunit CydD</fullName>
    </submittedName>
</protein>
<dbReference type="SUPFAM" id="SSF90123">
    <property type="entry name" value="ABC transporter transmembrane region"/>
    <property type="match status" value="1"/>
</dbReference>
<evidence type="ECO:0000256" key="2">
    <source>
        <dbReference type="ARBA" id="ARBA00022475"/>
    </source>
</evidence>
<evidence type="ECO:0000256" key="4">
    <source>
        <dbReference type="ARBA" id="ARBA00022741"/>
    </source>
</evidence>
<dbReference type="InterPro" id="IPR039421">
    <property type="entry name" value="Type_1_exporter"/>
</dbReference>
<keyword evidence="2" id="KW-1003">Cell membrane</keyword>
<dbReference type="InterPro" id="IPR003593">
    <property type="entry name" value="AAA+_ATPase"/>
</dbReference>
<dbReference type="GO" id="GO:0034040">
    <property type="term" value="F:ATPase-coupled lipid transmembrane transporter activity"/>
    <property type="evidence" value="ECO:0007669"/>
    <property type="project" value="TreeGrafter"/>
</dbReference>
<keyword evidence="7 8" id="KW-0472">Membrane</keyword>
<comment type="caution">
    <text evidence="11">The sequence shown here is derived from an EMBL/GenBank/DDBJ whole genome shotgun (WGS) entry which is preliminary data.</text>
</comment>
<feature type="transmembrane region" description="Helical" evidence="8">
    <location>
        <begin position="237"/>
        <end position="259"/>
    </location>
</feature>
<dbReference type="PANTHER" id="PTHR24221:SF261">
    <property type="entry name" value="GLUTATHIONE_L-CYSTEINE TRANSPORT SYSTEM ATP-BINDING_PERMEASE PROTEIN CYDD"/>
    <property type="match status" value="1"/>
</dbReference>
<evidence type="ECO:0000259" key="10">
    <source>
        <dbReference type="PROSITE" id="PS50929"/>
    </source>
</evidence>
<dbReference type="PROSITE" id="PS50893">
    <property type="entry name" value="ABC_TRANSPORTER_2"/>
    <property type="match status" value="1"/>
</dbReference>
<dbReference type="GO" id="GO:0016887">
    <property type="term" value="F:ATP hydrolysis activity"/>
    <property type="evidence" value="ECO:0007669"/>
    <property type="project" value="InterPro"/>
</dbReference>
<keyword evidence="3 8" id="KW-0812">Transmembrane</keyword>
<dbReference type="GO" id="GO:0005886">
    <property type="term" value="C:plasma membrane"/>
    <property type="evidence" value="ECO:0007669"/>
    <property type="project" value="UniProtKB-SubCell"/>
</dbReference>
<dbReference type="SMART" id="SM00382">
    <property type="entry name" value="AAA"/>
    <property type="match status" value="1"/>
</dbReference>
<organism evidence="11 12">
    <name type="scientific">Corticibacter populi</name>
    <dbReference type="NCBI Taxonomy" id="1550736"/>
    <lineage>
        <taxon>Bacteria</taxon>
        <taxon>Pseudomonadati</taxon>
        <taxon>Pseudomonadota</taxon>
        <taxon>Betaproteobacteria</taxon>
        <taxon>Burkholderiales</taxon>
        <taxon>Comamonadaceae</taxon>
        <taxon>Corticibacter</taxon>
    </lineage>
</organism>
<dbReference type="PROSITE" id="PS50929">
    <property type="entry name" value="ABC_TM1F"/>
    <property type="match status" value="1"/>
</dbReference>
<dbReference type="Gene3D" id="3.40.50.300">
    <property type="entry name" value="P-loop containing nucleotide triphosphate hydrolases"/>
    <property type="match status" value="1"/>
</dbReference>
<dbReference type="InterPro" id="IPR036640">
    <property type="entry name" value="ABC1_TM_sf"/>
</dbReference>
<dbReference type="SUPFAM" id="SSF52540">
    <property type="entry name" value="P-loop containing nucleoside triphosphate hydrolases"/>
    <property type="match status" value="1"/>
</dbReference>
<evidence type="ECO:0000256" key="7">
    <source>
        <dbReference type="ARBA" id="ARBA00023136"/>
    </source>
</evidence>
<feature type="domain" description="ABC transmembrane type-1" evidence="10">
    <location>
        <begin position="29"/>
        <end position="308"/>
    </location>
</feature>
<gene>
    <name evidence="11" type="primary">cydD</name>
    <name evidence="11" type="ORF">D8I35_03930</name>
</gene>
<feature type="transmembrane region" description="Helical" evidence="8">
    <location>
        <begin position="49"/>
        <end position="71"/>
    </location>
</feature>
<keyword evidence="6 8" id="KW-1133">Transmembrane helix</keyword>
<evidence type="ECO:0000256" key="3">
    <source>
        <dbReference type="ARBA" id="ARBA00022692"/>
    </source>
</evidence>
<dbReference type="RefSeq" id="WP_122226388.1">
    <property type="nucleotide sequence ID" value="NZ_RDQO01000001.1"/>
</dbReference>
<reference evidence="11 12" key="1">
    <citation type="submission" date="2018-10" db="EMBL/GenBank/DDBJ databases">
        <title>Draft genome of Cortibacter populi DSM10536.</title>
        <authorList>
            <person name="Bernier A.-M."/>
            <person name="Bernard K."/>
        </authorList>
    </citation>
    <scope>NUCLEOTIDE SEQUENCE [LARGE SCALE GENOMIC DNA]</scope>
    <source>
        <strain evidence="11 12">DSM 105136</strain>
    </source>
</reference>
<dbReference type="GO" id="GO:0042883">
    <property type="term" value="P:cysteine transport"/>
    <property type="evidence" value="ECO:0007669"/>
    <property type="project" value="InterPro"/>
</dbReference>
<feature type="transmembrane region" description="Helical" evidence="8">
    <location>
        <begin position="19"/>
        <end position="43"/>
    </location>
</feature>
<proteinExistence type="predicted"/>
<evidence type="ECO:0000259" key="9">
    <source>
        <dbReference type="PROSITE" id="PS50893"/>
    </source>
</evidence>
<dbReference type="GO" id="GO:0005524">
    <property type="term" value="F:ATP binding"/>
    <property type="evidence" value="ECO:0007669"/>
    <property type="project" value="UniProtKB-KW"/>
</dbReference>
<dbReference type="OrthoDB" id="9806127at2"/>
<dbReference type="AlphaFoldDB" id="A0A3M6QZ81"/>
<evidence type="ECO:0000256" key="8">
    <source>
        <dbReference type="SAM" id="Phobius"/>
    </source>
</evidence>
<dbReference type="InterPro" id="IPR017871">
    <property type="entry name" value="ABC_transporter-like_CS"/>
</dbReference>